<gene>
    <name evidence="1" type="ORF">C7S18_08265</name>
</gene>
<dbReference type="RefSeq" id="WP_106891112.1">
    <property type="nucleotide sequence ID" value="NZ_CP027860.1"/>
</dbReference>
<dbReference type="KEGG" id="xba:C7S18_08265"/>
<dbReference type="PANTHER" id="PTHR11409:SF39">
    <property type="entry name" value="ADENOSINE DEAMINASE 2"/>
    <property type="match status" value="1"/>
</dbReference>
<protein>
    <recommendedName>
        <fullName evidence="3">Adenosine deaminase domain-containing protein</fullName>
    </recommendedName>
</protein>
<keyword evidence="2" id="KW-1185">Reference proteome</keyword>
<dbReference type="InterPro" id="IPR006330">
    <property type="entry name" value="Ado/ade_deaminase"/>
</dbReference>
<dbReference type="PANTHER" id="PTHR11409">
    <property type="entry name" value="ADENOSINE DEAMINASE"/>
    <property type="match status" value="1"/>
</dbReference>
<dbReference type="EMBL" id="CP027860">
    <property type="protein sequence ID" value="AVP97188.1"/>
    <property type="molecule type" value="Genomic_DNA"/>
</dbReference>
<reference evidence="1 2" key="1">
    <citation type="submission" date="2018-03" db="EMBL/GenBank/DDBJ databases">
        <title>Ahniella affigens gen. nov., sp. nov., a gammaproteobacterium isolated from sandy soil near a stream.</title>
        <authorList>
            <person name="Ko Y."/>
            <person name="Kim J.-H."/>
        </authorList>
    </citation>
    <scope>NUCLEOTIDE SEQUENCE [LARGE SCALE GENOMIC DNA]</scope>
    <source>
        <strain evidence="1 2">D13</strain>
    </source>
</reference>
<dbReference type="SUPFAM" id="SSF51556">
    <property type="entry name" value="Metallo-dependent hydrolases"/>
    <property type="match status" value="1"/>
</dbReference>
<accession>A0A2P1PQU7</accession>
<dbReference type="Proteomes" id="UP000241074">
    <property type="component" value="Chromosome"/>
</dbReference>
<sequence>MTERCLPPVLQALAWRLVDRDWALQEREIEDHADAEWRFVRRRLCEGLHGLPFQLALEALNEARILAPDPLDGLPIIAKSTLRIERGWPRVIDEEAWDVVCRIVDPDLIALSHPDLPRVVVKTPDLSDALAWPCSLRAQDTEFYDLSHEPVAEIHAHLGGSLPTPLLWSLFLYGHLSAMALEQYRPEPIRRGRWGQLLQQGLQAHLALHRLVYGDACIPEIRSGAEYAVAPAVIGWKGVQFDRDPDFSEWPHCVRTIKDRATLALLLPQRVLWYRACQAAHNDRALQEALQRLLGLRSAFNALLSQPSGQRGLSQFFGFYDRRSALWMGLPLRNAPTTYRGEQLGKELVMECWLEDRVAAPGASVDLELRLTLPFRGRECLLLIQNFVAAQAAVAERRPEIPLRAGLIHHTIKAAGRKGEEARAEFEALWHFLVGTPEARPFLVGVDAAANELACPPRTFSAAFTWLREQLDCGAPGQSEPPIRLGFTFHAGEDFRDLLTGLRHIDEAAHLLAMRPGDRIGHGLALSWPVDDFYISRTQSFPTVADHALDLCWAIALLLRFDGYGEQERDARDRLVGLLAEYGSEVDGLQRLIAQWDLDGPHAWASTRARSLKHRQRDNEPPRALREDEWLLLLGIPEAHWDRLAPRPIRPLEWQSIVRSCQHILRQRILKSGIVIEVNPSSNRIVGGYSTVERLPYTQISRPGQRAAGEIGNIPIAIGTDDAGIFHTSLQREYELVGRAALAQGYALPDVQSWLEGIRKTGLKASFLKHAPRGADWATAIERLLGTTLQNSERQDCGQCGASSMEQR</sequence>
<evidence type="ECO:0008006" key="3">
    <source>
        <dbReference type="Google" id="ProtNLM"/>
    </source>
</evidence>
<evidence type="ECO:0000313" key="1">
    <source>
        <dbReference type="EMBL" id="AVP97188.1"/>
    </source>
</evidence>
<dbReference type="InterPro" id="IPR032466">
    <property type="entry name" value="Metal_Hydrolase"/>
</dbReference>
<reference evidence="1 2" key="2">
    <citation type="submission" date="2018-03" db="EMBL/GenBank/DDBJ databases">
        <authorList>
            <person name="Keele B.F."/>
        </authorList>
    </citation>
    <scope>NUCLEOTIDE SEQUENCE [LARGE SCALE GENOMIC DNA]</scope>
    <source>
        <strain evidence="1 2">D13</strain>
    </source>
</reference>
<dbReference type="GO" id="GO:0006154">
    <property type="term" value="P:adenosine catabolic process"/>
    <property type="evidence" value="ECO:0007669"/>
    <property type="project" value="TreeGrafter"/>
</dbReference>
<dbReference type="AlphaFoldDB" id="A0A2P1PQU7"/>
<dbReference type="GO" id="GO:0004000">
    <property type="term" value="F:adenosine deaminase activity"/>
    <property type="evidence" value="ECO:0007669"/>
    <property type="project" value="TreeGrafter"/>
</dbReference>
<dbReference type="OrthoDB" id="8772092at2"/>
<dbReference type="Gene3D" id="3.20.20.140">
    <property type="entry name" value="Metal-dependent hydrolases"/>
    <property type="match status" value="2"/>
</dbReference>
<proteinExistence type="predicted"/>
<organism evidence="1 2">
    <name type="scientific">Ahniella affigens</name>
    <dbReference type="NCBI Taxonomy" id="2021234"/>
    <lineage>
        <taxon>Bacteria</taxon>
        <taxon>Pseudomonadati</taxon>
        <taxon>Pseudomonadota</taxon>
        <taxon>Gammaproteobacteria</taxon>
        <taxon>Lysobacterales</taxon>
        <taxon>Rhodanobacteraceae</taxon>
        <taxon>Ahniella</taxon>
    </lineage>
</organism>
<dbReference type="GO" id="GO:0046103">
    <property type="term" value="P:inosine biosynthetic process"/>
    <property type="evidence" value="ECO:0007669"/>
    <property type="project" value="TreeGrafter"/>
</dbReference>
<name>A0A2P1PQU7_9GAMM</name>
<evidence type="ECO:0000313" key="2">
    <source>
        <dbReference type="Proteomes" id="UP000241074"/>
    </source>
</evidence>